<evidence type="ECO:0000313" key="1">
    <source>
        <dbReference type="EMBL" id="SHG03002.1"/>
    </source>
</evidence>
<accession>A0AAX2F5M0</accession>
<dbReference type="AlphaFoldDB" id="A0AAX2F5M0"/>
<protein>
    <submittedName>
        <fullName evidence="1">Uncharacterized protein</fullName>
    </submittedName>
</protein>
<dbReference type="Proteomes" id="UP000184105">
    <property type="component" value="Unassembled WGS sequence"/>
</dbReference>
<dbReference type="EMBL" id="FQWA01000028">
    <property type="protein sequence ID" value="SHG03002.1"/>
    <property type="molecule type" value="Genomic_DNA"/>
</dbReference>
<sequence>MFSCVSKFLLAVYFRSGELYLDVDNKFFPKSIALYLSCYIINSIKERKSNLRKVWTWDSSFLYNIITVTENDIYCYDYFNKHKDRCFVLQEVCFEKLF</sequence>
<reference evidence="1 2" key="1">
    <citation type="submission" date="2016-11" db="EMBL/GenBank/DDBJ databases">
        <authorList>
            <person name="Varghese N."/>
            <person name="Submissions S."/>
        </authorList>
    </citation>
    <scope>NUCLEOTIDE SEQUENCE [LARGE SCALE GENOMIC DNA]</scope>
    <source>
        <strain evidence="1 2">DSM 22613</strain>
    </source>
</reference>
<comment type="caution">
    <text evidence="1">The sequence shown here is derived from an EMBL/GenBank/DDBJ whole genome shotgun (WGS) entry which is preliminary data.</text>
</comment>
<gene>
    <name evidence="1" type="ORF">SAMN05444364_1286</name>
</gene>
<proteinExistence type="predicted"/>
<name>A0AAX2F5M0_9BACT</name>
<evidence type="ECO:0000313" key="2">
    <source>
        <dbReference type="Proteomes" id="UP000184105"/>
    </source>
</evidence>
<organism evidence="1 2">
    <name type="scientific">Prevotella scopos JCM 17725</name>
    <dbReference type="NCBI Taxonomy" id="1236518"/>
    <lineage>
        <taxon>Bacteria</taxon>
        <taxon>Pseudomonadati</taxon>
        <taxon>Bacteroidota</taxon>
        <taxon>Bacteroidia</taxon>
        <taxon>Bacteroidales</taxon>
        <taxon>Prevotellaceae</taxon>
        <taxon>Prevotella</taxon>
    </lineage>
</organism>
<keyword evidence="2" id="KW-1185">Reference proteome</keyword>